<dbReference type="SMART" id="SM00174">
    <property type="entry name" value="RHO"/>
    <property type="match status" value="1"/>
</dbReference>
<dbReference type="InterPro" id="IPR027417">
    <property type="entry name" value="P-loop_NTPase"/>
</dbReference>
<evidence type="ECO:0000313" key="4">
    <source>
        <dbReference type="Proteomes" id="UP000683360"/>
    </source>
</evidence>
<evidence type="ECO:0000256" key="1">
    <source>
        <dbReference type="ARBA" id="ARBA00022741"/>
    </source>
</evidence>
<name>A0A8S3UL22_MYTED</name>
<dbReference type="Gene3D" id="3.40.50.300">
    <property type="entry name" value="P-loop containing nucleotide triphosphate hydrolases"/>
    <property type="match status" value="1"/>
</dbReference>
<dbReference type="GO" id="GO:0003924">
    <property type="term" value="F:GTPase activity"/>
    <property type="evidence" value="ECO:0007669"/>
    <property type="project" value="InterPro"/>
</dbReference>
<dbReference type="SMART" id="SM00175">
    <property type="entry name" value="RAB"/>
    <property type="match status" value="1"/>
</dbReference>
<dbReference type="InterPro" id="IPR001806">
    <property type="entry name" value="Small_GTPase"/>
</dbReference>
<dbReference type="Pfam" id="PF00071">
    <property type="entry name" value="Ras"/>
    <property type="match status" value="1"/>
</dbReference>
<evidence type="ECO:0000256" key="2">
    <source>
        <dbReference type="ARBA" id="ARBA00023134"/>
    </source>
</evidence>
<dbReference type="GO" id="GO:0005525">
    <property type="term" value="F:GTP binding"/>
    <property type="evidence" value="ECO:0007669"/>
    <property type="project" value="UniProtKB-KW"/>
</dbReference>
<organism evidence="3 4">
    <name type="scientific">Mytilus edulis</name>
    <name type="common">Blue mussel</name>
    <dbReference type="NCBI Taxonomy" id="6550"/>
    <lineage>
        <taxon>Eukaryota</taxon>
        <taxon>Metazoa</taxon>
        <taxon>Spiralia</taxon>
        <taxon>Lophotrochozoa</taxon>
        <taxon>Mollusca</taxon>
        <taxon>Bivalvia</taxon>
        <taxon>Autobranchia</taxon>
        <taxon>Pteriomorphia</taxon>
        <taxon>Mytilida</taxon>
        <taxon>Mytiloidea</taxon>
        <taxon>Mytilidae</taxon>
        <taxon>Mytilinae</taxon>
        <taxon>Mytilus</taxon>
    </lineage>
</organism>
<dbReference type="AlphaFoldDB" id="A0A8S3UL22"/>
<reference evidence="3" key="1">
    <citation type="submission" date="2021-03" db="EMBL/GenBank/DDBJ databases">
        <authorList>
            <person name="Bekaert M."/>
        </authorList>
    </citation>
    <scope>NUCLEOTIDE SEQUENCE</scope>
</reference>
<dbReference type="InterPro" id="IPR005225">
    <property type="entry name" value="Small_GTP-bd"/>
</dbReference>
<dbReference type="PANTHER" id="PTHR24072">
    <property type="entry name" value="RHO FAMILY GTPASE"/>
    <property type="match status" value="1"/>
</dbReference>
<protein>
    <submittedName>
        <fullName evidence="3">RAC1</fullName>
    </submittedName>
</protein>
<sequence length="157" mass="17796">MTAIKTLRNLYEILYDIHKKGRLIEKIAEMKRIKTVIVGDCCSGKTMLVQAMTQSDFKINLPYVATVSDNIALALHFNGVDTEVGIWDTAGSEEYYQLRSLAYPDTDVVLVTFDIANPVSFENVEKKWLPEIYHAMINVPRILVGTKLGINFVVKRQ</sequence>
<proteinExistence type="predicted"/>
<comment type="caution">
    <text evidence="3">The sequence shown here is derived from an EMBL/GenBank/DDBJ whole genome shotgun (WGS) entry which is preliminary data.</text>
</comment>
<dbReference type="SUPFAM" id="SSF52540">
    <property type="entry name" value="P-loop containing nucleoside triphosphate hydrolases"/>
    <property type="match status" value="1"/>
</dbReference>
<dbReference type="PROSITE" id="PS51419">
    <property type="entry name" value="RAB"/>
    <property type="match status" value="1"/>
</dbReference>
<keyword evidence="2" id="KW-0342">GTP-binding</keyword>
<dbReference type="PRINTS" id="PR00449">
    <property type="entry name" value="RASTRNSFRMNG"/>
</dbReference>
<dbReference type="GO" id="GO:0007264">
    <property type="term" value="P:small GTPase-mediated signal transduction"/>
    <property type="evidence" value="ECO:0007669"/>
    <property type="project" value="InterPro"/>
</dbReference>
<accession>A0A8S3UL22</accession>
<evidence type="ECO:0000313" key="3">
    <source>
        <dbReference type="EMBL" id="CAG2242958.1"/>
    </source>
</evidence>
<gene>
    <name evidence="3" type="ORF">MEDL_55113</name>
</gene>
<dbReference type="NCBIfam" id="TIGR00231">
    <property type="entry name" value="small_GTP"/>
    <property type="match status" value="1"/>
</dbReference>
<dbReference type="OrthoDB" id="8830751at2759"/>
<dbReference type="EMBL" id="CAJPWZ010002689">
    <property type="protein sequence ID" value="CAG2242958.1"/>
    <property type="molecule type" value="Genomic_DNA"/>
</dbReference>
<keyword evidence="1" id="KW-0547">Nucleotide-binding</keyword>
<dbReference type="InterPro" id="IPR003578">
    <property type="entry name" value="Small_GTPase_Rho"/>
</dbReference>
<dbReference type="Proteomes" id="UP000683360">
    <property type="component" value="Unassembled WGS sequence"/>
</dbReference>
<keyword evidence="4" id="KW-1185">Reference proteome</keyword>
<dbReference type="PROSITE" id="PS51420">
    <property type="entry name" value="RHO"/>
    <property type="match status" value="1"/>
</dbReference>